<dbReference type="AlphaFoldDB" id="A0A4R0XUE7"/>
<evidence type="ECO:0000313" key="2">
    <source>
        <dbReference type="Proteomes" id="UP000291072"/>
    </source>
</evidence>
<dbReference type="RefSeq" id="WP_131613361.1">
    <property type="nucleotide sequence ID" value="NZ_PSZP01000009.1"/>
</dbReference>
<dbReference type="EMBL" id="PSZP01000009">
    <property type="protein sequence ID" value="TCG11309.1"/>
    <property type="molecule type" value="Genomic_DNA"/>
</dbReference>
<protein>
    <submittedName>
        <fullName evidence="1">Uncharacterized protein</fullName>
    </submittedName>
</protein>
<evidence type="ECO:0000313" key="1">
    <source>
        <dbReference type="EMBL" id="TCG11309.1"/>
    </source>
</evidence>
<dbReference type="Proteomes" id="UP000291072">
    <property type="component" value="Unassembled WGS sequence"/>
</dbReference>
<keyword evidence="2" id="KW-1185">Reference proteome</keyword>
<sequence length="183" mass="21292">MRFNKPGSGLKNDLEQDRKYDSYLDEYRRIINVGYTIVIKAQEKSDEVWKYTLNLFLSAFKPKLEIHNLAKGVKFKHGKSMINVLEFDEENIVSLELVSSKGTIKRISLNKNSPTFLKKYAAFDYEIFYKAGKTQYGLNDAMQRRALMAKEKRIAANLAIKVSKHFKVEPQHWATKVMNKKYG</sequence>
<gene>
    <name evidence="1" type="ORF">C4B25_01850</name>
</gene>
<comment type="caution">
    <text evidence="1">The sequence shown here is derived from an EMBL/GenBank/DDBJ whole genome shotgun (WGS) entry which is preliminary data.</text>
</comment>
<accession>A0A4R0XUE7</accession>
<organism evidence="1 2">
    <name type="scientific">Mycoplasma todarodis</name>
    <dbReference type="NCBI Taxonomy" id="1937191"/>
    <lineage>
        <taxon>Bacteria</taxon>
        <taxon>Bacillati</taxon>
        <taxon>Mycoplasmatota</taxon>
        <taxon>Mollicutes</taxon>
        <taxon>Mycoplasmataceae</taxon>
        <taxon>Mycoplasma</taxon>
    </lineage>
</organism>
<name>A0A4R0XUE7_9MOLU</name>
<reference evidence="1 2" key="1">
    <citation type="submission" date="2018-02" db="EMBL/GenBank/DDBJ databases">
        <title>Mycoplasma marinum and Mycoplasma todarodis sp. nov., moderately halophilic and psychrotolerant mycoplasmas isolated from cephalopods.</title>
        <authorList>
            <person name="Viver T."/>
        </authorList>
    </citation>
    <scope>NUCLEOTIDE SEQUENCE [LARGE SCALE GENOMIC DNA]</scope>
    <source>
        <strain evidence="1 2">5H</strain>
    </source>
</reference>
<proteinExistence type="predicted"/>